<keyword evidence="1" id="KW-0812">Transmembrane</keyword>
<evidence type="ECO:0000313" key="2">
    <source>
        <dbReference type="EMBL" id="USQ74771.1"/>
    </source>
</evidence>
<sequence length="241" mass="24482">MLNITDPNNFGRTLAGVSLIAAPVALAAGQVLRLTAFGGTTGEQELLAAIDASPGLWQLMTVIDMISVILLVPAVWGMVHLTRGRSPVLAHIGGALAMVGVLGAAGHNIFGNVLTGGMAAVRDSHPVMETLVVEMEQTPGFLFALLMFIAGFTLGNIVLAVALLRARVIGRLPAGAIILSMLVFSNAGSSLPLTLVASALLLVGMGATARSALSLSDPEWAGLTTGNHSPVPAPAGAVPLS</sequence>
<feature type="transmembrane region" description="Helical" evidence="1">
    <location>
        <begin position="88"/>
        <end position="110"/>
    </location>
</feature>
<evidence type="ECO:0000313" key="3">
    <source>
        <dbReference type="Proteomes" id="UP001056535"/>
    </source>
</evidence>
<gene>
    <name evidence="2" type="ORF">NF557_08785</name>
</gene>
<dbReference type="EMBL" id="CP099490">
    <property type="protein sequence ID" value="USQ74771.1"/>
    <property type="molecule type" value="Genomic_DNA"/>
</dbReference>
<feature type="transmembrane region" description="Helical" evidence="1">
    <location>
        <begin position="176"/>
        <end position="203"/>
    </location>
</feature>
<keyword evidence="3" id="KW-1185">Reference proteome</keyword>
<evidence type="ECO:0000256" key="1">
    <source>
        <dbReference type="SAM" id="Phobius"/>
    </source>
</evidence>
<feature type="transmembrane region" description="Helical" evidence="1">
    <location>
        <begin position="56"/>
        <end position="76"/>
    </location>
</feature>
<protein>
    <recommendedName>
        <fullName evidence="4">DUF4386 family protein</fullName>
    </recommendedName>
</protein>
<proteinExistence type="predicted"/>
<dbReference type="Proteomes" id="UP001056535">
    <property type="component" value="Chromosome"/>
</dbReference>
<dbReference type="RefSeq" id="WP_252618825.1">
    <property type="nucleotide sequence ID" value="NZ_CP099490.1"/>
</dbReference>
<accession>A0ABY4YDE1</accession>
<organism evidence="2 3">
    <name type="scientific">Ornithinimicrobium cryptoxanthini</name>
    <dbReference type="NCBI Taxonomy" id="2934161"/>
    <lineage>
        <taxon>Bacteria</taxon>
        <taxon>Bacillati</taxon>
        <taxon>Actinomycetota</taxon>
        <taxon>Actinomycetes</taxon>
        <taxon>Micrococcales</taxon>
        <taxon>Ornithinimicrobiaceae</taxon>
        <taxon>Ornithinimicrobium</taxon>
    </lineage>
</organism>
<keyword evidence="1" id="KW-1133">Transmembrane helix</keyword>
<keyword evidence="1" id="KW-0472">Membrane</keyword>
<evidence type="ECO:0008006" key="4">
    <source>
        <dbReference type="Google" id="ProtNLM"/>
    </source>
</evidence>
<name>A0ABY4YDE1_9MICO</name>
<reference evidence="2" key="1">
    <citation type="submission" date="2022-06" db="EMBL/GenBank/DDBJ databases">
        <title>Ornithinimicrobium JY.X270.</title>
        <authorList>
            <person name="Huang Y."/>
        </authorList>
    </citation>
    <scope>NUCLEOTIDE SEQUENCE</scope>
    <source>
        <strain evidence="2">JY.X270</strain>
    </source>
</reference>
<feature type="transmembrane region" description="Helical" evidence="1">
    <location>
        <begin position="141"/>
        <end position="164"/>
    </location>
</feature>